<organism evidence="2 3">
    <name type="scientific">Hirundo rustica rustica</name>
    <dbReference type="NCBI Taxonomy" id="333673"/>
    <lineage>
        <taxon>Eukaryota</taxon>
        <taxon>Metazoa</taxon>
        <taxon>Chordata</taxon>
        <taxon>Craniata</taxon>
        <taxon>Vertebrata</taxon>
        <taxon>Euteleostomi</taxon>
        <taxon>Archelosauria</taxon>
        <taxon>Archosauria</taxon>
        <taxon>Dinosauria</taxon>
        <taxon>Saurischia</taxon>
        <taxon>Theropoda</taxon>
        <taxon>Coelurosauria</taxon>
        <taxon>Aves</taxon>
        <taxon>Neognathae</taxon>
        <taxon>Neoaves</taxon>
        <taxon>Telluraves</taxon>
        <taxon>Australaves</taxon>
        <taxon>Passeriformes</taxon>
        <taxon>Sylvioidea</taxon>
        <taxon>Hirundinidae</taxon>
        <taxon>Hirundo</taxon>
    </lineage>
</organism>
<evidence type="ECO:0000313" key="1">
    <source>
        <dbReference type="EMBL" id="RMB95166.1"/>
    </source>
</evidence>
<dbReference type="EMBL" id="QRBI01000119">
    <property type="protein sequence ID" value="RMC07754.1"/>
    <property type="molecule type" value="Genomic_DNA"/>
</dbReference>
<evidence type="ECO:0000313" key="3">
    <source>
        <dbReference type="Proteomes" id="UP000269221"/>
    </source>
</evidence>
<dbReference type="Proteomes" id="UP000269221">
    <property type="component" value="Unassembled WGS sequence"/>
</dbReference>
<proteinExistence type="predicted"/>
<keyword evidence="3" id="KW-1185">Reference proteome</keyword>
<dbReference type="AlphaFoldDB" id="A0A3M0K8T4"/>
<name>A0A3M0K8T4_HIRRU</name>
<gene>
    <name evidence="2" type="ORF">DUI87_15223</name>
    <name evidence="1" type="ORF">DUI87_28153</name>
</gene>
<reference evidence="2 3" key="1">
    <citation type="submission" date="2018-07" db="EMBL/GenBank/DDBJ databases">
        <title>A high quality draft genome assembly of the barn swallow (H. rustica rustica).</title>
        <authorList>
            <person name="Formenti G."/>
            <person name="Chiara M."/>
            <person name="Poveda L."/>
            <person name="Francoijs K.-J."/>
            <person name="Bonisoli-Alquati A."/>
            <person name="Canova L."/>
            <person name="Gianfranceschi L."/>
            <person name="Horner D.S."/>
            <person name="Saino N."/>
        </authorList>
    </citation>
    <scope>NUCLEOTIDE SEQUENCE [LARGE SCALE GENOMIC DNA]</scope>
    <source>
        <strain evidence="2">Chelidonia</strain>
        <tissue evidence="2">Blood</tissue>
    </source>
</reference>
<evidence type="ECO:0000313" key="2">
    <source>
        <dbReference type="EMBL" id="RMC07754.1"/>
    </source>
</evidence>
<sequence length="80" mass="8797">MHDSVIGRAKAGVRWTSDFLTTSLEATGDICSPFFRKGNEHRAPWRKFVRDSALPGLVAARTLALHVLHVQDAPASLVSR</sequence>
<comment type="caution">
    <text evidence="2">The sequence shown here is derived from an EMBL/GenBank/DDBJ whole genome shotgun (WGS) entry which is preliminary data.</text>
</comment>
<dbReference type="EMBL" id="QRBI01000187">
    <property type="protein sequence ID" value="RMB95166.1"/>
    <property type="molecule type" value="Genomic_DNA"/>
</dbReference>
<accession>A0A3M0K8T4</accession>
<protein>
    <submittedName>
        <fullName evidence="2">Uncharacterized protein</fullName>
    </submittedName>
</protein>